<dbReference type="InterPro" id="IPR005273">
    <property type="entry name" value="Ura-DNA_glyco_family4"/>
</dbReference>
<evidence type="ECO:0000313" key="15">
    <source>
        <dbReference type="Proteomes" id="UP000176996"/>
    </source>
</evidence>
<dbReference type="Pfam" id="PF03167">
    <property type="entry name" value="UDG"/>
    <property type="match status" value="1"/>
</dbReference>
<evidence type="ECO:0000256" key="11">
    <source>
        <dbReference type="ARBA" id="ARBA00023204"/>
    </source>
</evidence>
<evidence type="ECO:0000256" key="7">
    <source>
        <dbReference type="ARBA" id="ARBA00022763"/>
    </source>
</evidence>
<proteinExistence type="inferred from homology"/>
<dbReference type="InterPro" id="IPR051536">
    <property type="entry name" value="UDG_Type-4/5"/>
</dbReference>
<dbReference type="GO" id="GO:0046872">
    <property type="term" value="F:metal ion binding"/>
    <property type="evidence" value="ECO:0007669"/>
    <property type="project" value="UniProtKB-KW"/>
</dbReference>
<evidence type="ECO:0000256" key="3">
    <source>
        <dbReference type="ARBA" id="ARBA00012030"/>
    </source>
</evidence>
<sequence>MDKIAELENLKAEIEKDSLLPLQESHLVFGEGNPNCDILFIGEAPGFHENEQKRPFVGRSGQLLTKLIEAIGWKREDVYITNIVKRRPPENRDPSPEEIEAYKPYLTRQIEILNPKIIAPLGRFSMNYFLPNAKISRDQGKIFWWGERLIMPIYHPAAALRSTSVLEELKKSILKLKIAAGKYERFLKEKREKTQSESVEDKEQETLV</sequence>
<dbReference type="SMART" id="SM00986">
    <property type="entry name" value="UDG"/>
    <property type="match status" value="1"/>
</dbReference>
<reference evidence="14 15" key="1">
    <citation type="journal article" date="2016" name="Nat. Commun.">
        <title>Thousands of microbial genomes shed light on interconnected biogeochemical processes in an aquifer system.</title>
        <authorList>
            <person name="Anantharaman K."/>
            <person name="Brown C.T."/>
            <person name="Hug L.A."/>
            <person name="Sharon I."/>
            <person name="Castelle C.J."/>
            <person name="Probst A.J."/>
            <person name="Thomas B.C."/>
            <person name="Singh A."/>
            <person name="Wilkins M.J."/>
            <person name="Karaoz U."/>
            <person name="Brodie E.L."/>
            <person name="Williams K.H."/>
            <person name="Hubbard S.S."/>
            <person name="Banfield J.F."/>
        </authorList>
    </citation>
    <scope>NUCLEOTIDE SEQUENCE [LARGE SCALE GENOMIC DNA]</scope>
</reference>
<protein>
    <recommendedName>
        <fullName evidence="4">Type-4 uracil-DNA glycosylase</fullName>
        <ecNumber evidence="3">3.2.2.27</ecNumber>
    </recommendedName>
</protein>
<evidence type="ECO:0000256" key="2">
    <source>
        <dbReference type="ARBA" id="ARBA00006521"/>
    </source>
</evidence>
<keyword evidence="9" id="KW-0408">Iron</keyword>
<dbReference type="SUPFAM" id="SSF52141">
    <property type="entry name" value="Uracil-DNA glycosylase-like"/>
    <property type="match status" value="1"/>
</dbReference>
<accession>A0A1F6C156</accession>
<organism evidence="14 15">
    <name type="scientific">Candidatus Jorgensenbacteria bacterium RIFCSPLOWO2_01_FULL_45_25b</name>
    <dbReference type="NCBI Taxonomy" id="1798471"/>
    <lineage>
        <taxon>Bacteria</taxon>
        <taxon>Candidatus Joergenseniibacteriota</taxon>
    </lineage>
</organism>
<evidence type="ECO:0000256" key="10">
    <source>
        <dbReference type="ARBA" id="ARBA00023014"/>
    </source>
</evidence>
<dbReference type="PANTHER" id="PTHR33693">
    <property type="entry name" value="TYPE-5 URACIL-DNA GLYCOSYLASE"/>
    <property type="match status" value="1"/>
</dbReference>
<evidence type="ECO:0000259" key="13">
    <source>
        <dbReference type="SMART" id="SM00986"/>
    </source>
</evidence>
<evidence type="ECO:0000256" key="5">
    <source>
        <dbReference type="ARBA" id="ARBA00022485"/>
    </source>
</evidence>
<dbReference type="SMART" id="SM00987">
    <property type="entry name" value="UreE_C"/>
    <property type="match status" value="1"/>
</dbReference>
<dbReference type="Gene3D" id="3.40.470.10">
    <property type="entry name" value="Uracil-DNA glycosylase-like domain"/>
    <property type="match status" value="1"/>
</dbReference>
<dbReference type="CDD" id="cd10030">
    <property type="entry name" value="UDG-F4_TTUDGA_SPO1dp_like"/>
    <property type="match status" value="1"/>
</dbReference>
<dbReference type="GO" id="GO:0051539">
    <property type="term" value="F:4 iron, 4 sulfur cluster binding"/>
    <property type="evidence" value="ECO:0007669"/>
    <property type="project" value="UniProtKB-KW"/>
</dbReference>
<comment type="caution">
    <text evidence="14">The sequence shown here is derived from an EMBL/GenBank/DDBJ whole genome shotgun (WGS) entry which is preliminary data.</text>
</comment>
<dbReference type="STRING" id="1798471.A3A21_02765"/>
<dbReference type="NCBIfam" id="TIGR00758">
    <property type="entry name" value="UDG_fam4"/>
    <property type="match status" value="1"/>
</dbReference>
<name>A0A1F6C156_9BACT</name>
<comment type="catalytic activity">
    <reaction evidence="1">
        <text>Hydrolyzes single-stranded DNA or mismatched double-stranded DNA and polynucleotides, releasing free uracil.</text>
        <dbReference type="EC" id="3.2.2.27"/>
    </reaction>
</comment>
<feature type="region of interest" description="Disordered" evidence="12">
    <location>
        <begin position="189"/>
        <end position="208"/>
    </location>
</feature>
<evidence type="ECO:0000256" key="4">
    <source>
        <dbReference type="ARBA" id="ARBA00019403"/>
    </source>
</evidence>
<evidence type="ECO:0000256" key="12">
    <source>
        <dbReference type="SAM" id="MobiDB-lite"/>
    </source>
</evidence>
<keyword evidence="10" id="KW-0411">Iron-sulfur</keyword>
<dbReference type="InterPro" id="IPR036895">
    <property type="entry name" value="Uracil-DNA_glycosylase-like_sf"/>
</dbReference>
<evidence type="ECO:0000256" key="9">
    <source>
        <dbReference type="ARBA" id="ARBA00023004"/>
    </source>
</evidence>
<evidence type="ECO:0000256" key="1">
    <source>
        <dbReference type="ARBA" id="ARBA00001400"/>
    </source>
</evidence>
<keyword evidence="8" id="KW-0378">Hydrolase</keyword>
<dbReference type="EMBL" id="MFKK01000002">
    <property type="protein sequence ID" value="OGG42487.1"/>
    <property type="molecule type" value="Genomic_DNA"/>
</dbReference>
<gene>
    <name evidence="14" type="ORF">A3A21_02765</name>
</gene>
<dbReference type="InterPro" id="IPR005122">
    <property type="entry name" value="Uracil-DNA_glycosylase-like"/>
</dbReference>
<keyword evidence="7" id="KW-0227">DNA damage</keyword>
<keyword evidence="6" id="KW-0479">Metal-binding</keyword>
<keyword evidence="11" id="KW-0234">DNA repair</keyword>
<dbReference type="GO" id="GO:0006281">
    <property type="term" value="P:DNA repair"/>
    <property type="evidence" value="ECO:0007669"/>
    <property type="project" value="UniProtKB-KW"/>
</dbReference>
<evidence type="ECO:0000313" key="14">
    <source>
        <dbReference type="EMBL" id="OGG42487.1"/>
    </source>
</evidence>
<dbReference type="EC" id="3.2.2.27" evidence="3"/>
<comment type="similarity">
    <text evidence="2">Belongs to the uracil-DNA glycosylase (UDG) superfamily. Type 4 (UDGa) family.</text>
</comment>
<feature type="domain" description="Uracil-DNA glycosylase-like" evidence="13">
    <location>
        <begin position="29"/>
        <end position="170"/>
    </location>
</feature>
<keyword evidence="5" id="KW-0004">4Fe-4S</keyword>
<dbReference type="GO" id="GO:0004844">
    <property type="term" value="F:uracil DNA N-glycosylase activity"/>
    <property type="evidence" value="ECO:0007669"/>
    <property type="project" value="UniProtKB-EC"/>
</dbReference>
<evidence type="ECO:0000256" key="6">
    <source>
        <dbReference type="ARBA" id="ARBA00022723"/>
    </source>
</evidence>
<dbReference type="Proteomes" id="UP000176996">
    <property type="component" value="Unassembled WGS sequence"/>
</dbReference>
<dbReference type="PANTHER" id="PTHR33693:SF1">
    <property type="entry name" value="TYPE-4 URACIL-DNA GLYCOSYLASE"/>
    <property type="match status" value="1"/>
</dbReference>
<evidence type="ECO:0000256" key="8">
    <source>
        <dbReference type="ARBA" id="ARBA00022801"/>
    </source>
</evidence>
<dbReference type="AlphaFoldDB" id="A0A1F6C156"/>